<evidence type="ECO:0000313" key="3">
    <source>
        <dbReference type="Proteomes" id="UP000536685"/>
    </source>
</evidence>
<keyword evidence="1" id="KW-0472">Membrane</keyword>
<feature type="transmembrane region" description="Helical" evidence="1">
    <location>
        <begin position="21"/>
        <end position="46"/>
    </location>
</feature>
<feature type="transmembrane region" description="Helical" evidence="1">
    <location>
        <begin position="73"/>
        <end position="94"/>
    </location>
</feature>
<keyword evidence="1" id="KW-0812">Transmembrane</keyword>
<accession>A0A841ARK3</accession>
<keyword evidence="1" id="KW-1133">Transmembrane helix</keyword>
<reference evidence="2 3" key="1">
    <citation type="submission" date="2020-08" db="EMBL/GenBank/DDBJ databases">
        <title>Sequencing the genomes of 1000 actinobacteria strains.</title>
        <authorList>
            <person name="Klenk H.-P."/>
        </authorList>
    </citation>
    <scope>NUCLEOTIDE SEQUENCE [LARGE SCALE GENOMIC DNA]</scope>
    <source>
        <strain evidence="2 3">DSM 105784</strain>
    </source>
</reference>
<organism evidence="2 3">
    <name type="scientific">Conyzicola lurida</name>
    <dbReference type="NCBI Taxonomy" id="1172621"/>
    <lineage>
        <taxon>Bacteria</taxon>
        <taxon>Bacillati</taxon>
        <taxon>Actinomycetota</taxon>
        <taxon>Actinomycetes</taxon>
        <taxon>Micrococcales</taxon>
        <taxon>Microbacteriaceae</taxon>
        <taxon>Conyzicola</taxon>
    </lineage>
</organism>
<comment type="caution">
    <text evidence="2">The sequence shown here is derived from an EMBL/GenBank/DDBJ whole genome shotgun (WGS) entry which is preliminary data.</text>
</comment>
<dbReference type="AlphaFoldDB" id="A0A841ARK3"/>
<keyword evidence="3" id="KW-1185">Reference proteome</keyword>
<name>A0A841ARK3_9MICO</name>
<protein>
    <recommendedName>
        <fullName evidence="4">Alkaline shock response membrane anchor protein AmaP</fullName>
    </recommendedName>
</protein>
<evidence type="ECO:0000256" key="1">
    <source>
        <dbReference type="SAM" id="Phobius"/>
    </source>
</evidence>
<evidence type="ECO:0000313" key="2">
    <source>
        <dbReference type="EMBL" id="MBB5844316.1"/>
    </source>
</evidence>
<sequence>MSHDTAYRRISRRETHSPRSALAIVLAVLIVIVGAWLATEVVLAMLGQRALLVVPGDAVDAAIALPTSVESPLLIAAGAIVAVVGLLLLIAGVLPGRRANHVGPTGRTALVIDNRAIASALARRAARAADVDPDQVVVTVSHKLAEVAVRPSSGWTVDAAAVESAVADELARLDVVPALRPRVIIEKRGVVGA</sequence>
<proteinExistence type="predicted"/>
<evidence type="ECO:0008006" key="4">
    <source>
        <dbReference type="Google" id="ProtNLM"/>
    </source>
</evidence>
<dbReference type="Proteomes" id="UP000536685">
    <property type="component" value="Unassembled WGS sequence"/>
</dbReference>
<dbReference type="RefSeq" id="WP_184238347.1">
    <property type="nucleotide sequence ID" value="NZ_JACHMJ010000001.1"/>
</dbReference>
<dbReference type="EMBL" id="JACHMJ010000001">
    <property type="protein sequence ID" value="MBB5844316.1"/>
    <property type="molecule type" value="Genomic_DNA"/>
</dbReference>
<gene>
    <name evidence="2" type="ORF">HD599_002639</name>
</gene>